<evidence type="ECO:0000313" key="8">
    <source>
        <dbReference type="EMBL" id="KAK2702459.1"/>
    </source>
</evidence>
<feature type="domain" description="Reverse transcriptase RNase H-like" evidence="7">
    <location>
        <begin position="76"/>
        <end position="140"/>
    </location>
</feature>
<dbReference type="InterPro" id="IPR043502">
    <property type="entry name" value="DNA/RNA_pol_sf"/>
</dbReference>
<keyword evidence="4" id="KW-0255">Endonuclease</keyword>
<dbReference type="AlphaFoldDB" id="A0AA88H8M8"/>
<evidence type="ECO:0000256" key="2">
    <source>
        <dbReference type="ARBA" id="ARBA00022695"/>
    </source>
</evidence>
<evidence type="ECO:0000256" key="1">
    <source>
        <dbReference type="ARBA" id="ARBA00022679"/>
    </source>
</evidence>
<dbReference type="InterPro" id="IPR050951">
    <property type="entry name" value="Retrovirus_Pol_polyprotein"/>
</dbReference>
<protein>
    <recommendedName>
        <fullName evidence="7">Reverse transcriptase RNase H-like domain-containing protein</fullName>
    </recommendedName>
</protein>
<dbReference type="GO" id="GO:0016787">
    <property type="term" value="F:hydrolase activity"/>
    <property type="evidence" value="ECO:0007669"/>
    <property type="project" value="UniProtKB-KW"/>
</dbReference>
<keyword evidence="3" id="KW-0540">Nuclease</keyword>
<reference evidence="8" key="1">
    <citation type="submission" date="2023-07" db="EMBL/GenBank/DDBJ databases">
        <title>Chromosome-level genome assembly of Artemia franciscana.</title>
        <authorList>
            <person name="Jo E."/>
        </authorList>
    </citation>
    <scope>NUCLEOTIDE SEQUENCE</scope>
    <source>
        <tissue evidence="8">Whole body</tissue>
    </source>
</reference>
<dbReference type="PANTHER" id="PTHR37984">
    <property type="entry name" value="PROTEIN CBG26694"/>
    <property type="match status" value="1"/>
</dbReference>
<keyword evidence="9" id="KW-1185">Reference proteome</keyword>
<accession>A0AA88H8M8</accession>
<dbReference type="Proteomes" id="UP001187531">
    <property type="component" value="Unassembled WGS sequence"/>
</dbReference>
<keyword evidence="2" id="KW-0548">Nucleotidyltransferase</keyword>
<dbReference type="GO" id="GO:0003964">
    <property type="term" value="F:RNA-directed DNA polymerase activity"/>
    <property type="evidence" value="ECO:0007669"/>
    <property type="project" value="UniProtKB-KW"/>
</dbReference>
<comment type="caution">
    <text evidence="8">The sequence shown here is derived from an EMBL/GenBank/DDBJ whole genome shotgun (WGS) entry which is preliminary data.</text>
</comment>
<name>A0AA88H8M8_ARTSF</name>
<dbReference type="EMBL" id="JAVRJZ010000332">
    <property type="protein sequence ID" value="KAK2702459.1"/>
    <property type="molecule type" value="Genomic_DNA"/>
</dbReference>
<gene>
    <name evidence="8" type="ORF">QYM36_018930</name>
</gene>
<proteinExistence type="predicted"/>
<evidence type="ECO:0000256" key="6">
    <source>
        <dbReference type="ARBA" id="ARBA00022918"/>
    </source>
</evidence>
<dbReference type="InterPro" id="IPR041373">
    <property type="entry name" value="RT_RNaseH"/>
</dbReference>
<evidence type="ECO:0000313" key="9">
    <source>
        <dbReference type="Proteomes" id="UP001187531"/>
    </source>
</evidence>
<keyword evidence="1" id="KW-0808">Transferase</keyword>
<dbReference type="SUPFAM" id="SSF56672">
    <property type="entry name" value="DNA/RNA polymerases"/>
    <property type="match status" value="1"/>
</dbReference>
<dbReference type="PANTHER" id="PTHR37984:SF15">
    <property type="entry name" value="INTEGRASE CATALYTIC DOMAIN-CONTAINING PROTEIN"/>
    <property type="match status" value="1"/>
</dbReference>
<evidence type="ECO:0000256" key="4">
    <source>
        <dbReference type="ARBA" id="ARBA00022759"/>
    </source>
</evidence>
<sequence>MNYLSTTKSSSKDTGGTSLFEIQDVSSVMSLIEDQEKKISSLTTVLEIAKSIPEYVGTSYVDEFIEGLKIFNELAQPVKRKYNTVEREFLAVVVYREHFLQCVLVKKFTLRVGQKSLIWLHTMQKSSARLTRWVLRLQAFDYTPIYIKGCSSILPDFLSRNPQEISEQSLTIAKKQEDSAIFLIRNIALHQDKDDFCTSMKRFIAEGKELPEHYKYHMKDIDYYQLDEDKNVLGRY</sequence>
<evidence type="ECO:0000256" key="3">
    <source>
        <dbReference type="ARBA" id="ARBA00022722"/>
    </source>
</evidence>
<evidence type="ECO:0000256" key="5">
    <source>
        <dbReference type="ARBA" id="ARBA00022801"/>
    </source>
</evidence>
<dbReference type="GO" id="GO:0004519">
    <property type="term" value="F:endonuclease activity"/>
    <property type="evidence" value="ECO:0007669"/>
    <property type="project" value="UniProtKB-KW"/>
</dbReference>
<keyword evidence="5" id="KW-0378">Hydrolase</keyword>
<organism evidence="8 9">
    <name type="scientific">Artemia franciscana</name>
    <name type="common">Brine shrimp</name>
    <name type="synonym">Artemia sanfranciscana</name>
    <dbReference type="NCBI Taxonomy" id="6661"/>
    <lineage>
        <taxon>Eukaryota</taxon>
        <taxon>Metazoa</taxon>
        <taxon>Ecdysozoa</taxon>
        <taxon>Arthropoda</taxon>
        <taxon>Crustacea</taxon>
        <taxon>Branchiopoda</taxon>
        <taxon>Anostraca</taxon>
        <taxon>Artemiidae</taxon>
        <taxon>Artemia</taxon>
    </lineage>
</organism>
<evidence type="ECO:0000259" key="7">
    <source>
        <dbReference type="Pfam" id="PF17917"/>
    </source>
</evidence>
<keyword evidence="6" id="KW-0695">RNA-directed DNA polymerase</keyword>
<dbReference type="Pfam" id="PF17917">
    <property type="entry name" value="RT_RNaseH"/>
    <property type="match status" value="1"/>
</dbReference>